<feature type="chain" id="PRO_5040330317" description="Cuticle protein" evidence="1">
    <location>
        <begin position="20"/>
        <end position="290"/>
    </location>
</feature>
<evidence type="ECO:0000313" key="3">
    <source>
        <dbReference type="Proteomes" id="UP001153636"/>
    </source>
</evidence>
<dbReference type="EMBL" id="OV651817">
    <property type="protein sequence ID" value="CAH1111193.1"/>
    <property type="molecule type" value="Genomic_DNA"/>
</dbReference>
<reference evidence="2" key="1">
    <citation type="submission" date="2022-01" db="EMBL/GenBank/DDBJ databases">
        <authorList>
            <person name="King R."/>
        </authorList>
    </citation>
    <scope>NUCLEOTIDE SEQUENCE</scope>
</reference>
<dbReference type="OrthoDB" id="6767063at2759"/>
<accession>A0A9P0D3J0</accession>
<evidence type="ECO:0008006" key="4">
    <source>
        <dbReference type="Google" id="ProtNLM"/>
    </source>
</evidence>
<organism evidence="2 3">
    <name type="scientific">Psylliodes chrysocephalus</name>
    <dbReference type="NCBI Taxonomy" id="3402493"/>
    <lineage>
        <taxon>Eukaryota</taxon>
        <taxon>Metazoa</taxon>
        <taxon>Ecdysozoa</taxon>
        <taxon>Arthropoda</taxon>
        <taxon>Hexapoda</taxon>
        <taxon>Insecta</taxon>
        <taxon>Pterygota</taxon>
        <taxon>Neoptera</taxon>
        <taxon>Endopterygota</taxon>
        <taxon>Coleoptera</taxon>
        <taxon>Polyphaga</taxon>
        <taxon>Cucujiformia</taxon>
        <taxon>Chrysomeloidea</taxon>
        <taxon>Chrysomelidae</taxon>
        <taxon>Galerucinae</taxon>
        <taxon>Alticini</taxon>
        <taxon>Psylliodes</taxon>
    </lineage>
</organism>
<gene>
    <name evidence="2" type="ORF">PSYICH_LOCUS11460</name>
</gene>
<keyword evidence="3" id="KW-1185">Reference proteome</keyword>
<evidence type="ECO:0000313" key="2">
    <source>
        <dbReference type="EMBL" id="CAH1111193.1"/>
    </source>
</evidence>
<evidence type="ECO:0000256" key="1">
    <source>
        <dbReference type="SAM" id="SignalP"/>
    </source>
</evidence>
<dbReference type="Proteomes" id="UP001153636">
    <property type="component" value="Chromosome 5"/>
</dbReference>
<keyword evidence="1" id="KW-0732">Signal</keyword>
<dbReference type="AlphaFoldDB" id="A0A9P0D3J0"/>
<name>A0A9P0D3J0_9CUCU</name>
<proteinExistence type="predicted"/>
<protein>
    <recommendedName>
        <fullName evidence="4">Cuticle protein</fullName>
    </recommendedName>
</protein>
<sequence>MKILILLSCTFAISYAGYAAQYYQPQQYQHQPIHIPVIGPDGVPVETPEVQAAKAHHYAEYAKTLSRPGQNIPDTQEYGHGGGEGHYSAPAPVQYSHAPAYYKGPGGPPAPLGHDGQVVETPEVQHAKAAHFAAYAEAASRAGYGGHGHGGHYRRRRGIYGDYHVPVLDHNGVPVETPEVQAAKAHHFAEYAKVLSRPGQDIPDVQEYSHDGGAGHYSPSPVHYSAPIQYSAPAHYASAPAYSHNTYHGPYAEIGHDGRPVETHEVQAAKAAHFAAYNAAKAGQYGHHYY</sequence>
<feature type="signal peptide" evidence="1">
    <location>
        <begin position="1"/>
        <end position="19"/>
    </location>
</feature>